<protein>
    <submittedName>
        <fullName evidence="1">Uncharacterized protein</fullName>
    </submittedName>
</protein>
<comment type="caution">
    <text evidence="1">The sequence shown here is derived from an EMBL/GenBank/DDBJ whole genome shotgun (WGS) entry which is preliminary data.</text>
</comment>
<sequence>MATLQDCFQYIEGNHRVYVLHDIEEFVQIFIIRRPGPFRLPYKYAFSFDDCGIEYVPKDGTYLLDRNERVLSDG</sequence>
<evidence type="ECO:0000313" key="2">
    <source>
        <dbReference type="Proteomes" id="UP000193675"/>
    </source>
</evidence>
<dbReference type="RefSeq" id="WP_084859317.1">
    <property type="nucleotide sequence ID" value="NZ_NBWC01000055.1"/>
</dbReference>
<dbReference type="EMBL" id="NBWC01000055">
    <property type="protein sequence ID" value="ORL58102.1"/>
    <property type="molecule type" value="Genomic_DNA"/>
</dbReference>
<dbReference type="Proteomes" id="UP000193675">
    <property type="component" value="Unassembled WGS sequence"/>
</dbReference>
<evidence type="ECO:0000313" key="1">
    <source>
        <dbReference type="EMBL" id="ORL58102.1"/>
    </source>
</evidence>
<proteinExistence type="predicted"/>
<reference evidence="1 2" key="1">
    <citation type="submission" date="2017-04" db="EMBL/GenBank/DDBJ databases">
        <title>Presence of VIM-2 positive Pseudomonas species in chickens and their surrounding environment.</title>
        <authorList>
            <person name="Zhang R."/>
        </authorList>
    </citation>
    <scope>NUCLEOTIDE SEQUENCE [LARGE SCALE GENOMIC DNA]</scope>
    <source>
        <strain evidence="1 2">DZ-C18</strain>
    </source>
</reference>
<dbReference type="AlphaFoldDB" id="A0A1X0ZME0"/>
<accession>A0A1X0ZME0</accession>
<gene>
    <name evidence="1" type="ORF">B7H17_26255</name>
</gene>
<organism evidence="1 2">
    <name type="scientific">Pseudomonas putida</name>
    <name type="common">Arthrobacter siderocapsulatus</name>
    <dbReference type="NCBI Taxonomy" id="303"/>
    <lineage>
        <taxon>Bacteria</taxon>
        <taxon>Pseudomonadati</taxon>
        <taxon>Pseudomonadota</taxon>
        <taxon>Gammaproteobacteria</taxon>
        <taxon>Pseudomonadales</taxon>
        <taxon>Pseudomonadaceae</taxon>
        <taxon>Pseudomonas</taxon>
    </lineage>
</organism>
<name>A0A1X0ZME0_PSEPU</name>